<sequence length="334" mass="37992">MRPLFHPQLVNDAFGDPGLYVEFMFERRALLFDLGDLGGLSTRRVLRVTDVFVSHAHMDHFIGFDYLLRLHLGRGKRLRLYGPPGFAAQVGHKLAAYTWNLVHRYEAQLVFEVLEVHPDGNAFVREFSSSSAFRHANERPFKLVDGVLFDEPALRVRTVFLEHGTSVLAFALEEKAHVNVWKNRLQEMGLPMGPWLHALKRAVLAGLPDETLVRVPGATARDLPLGMLREHLVRVVPGQKIAYIVDCDFSTANVRRIVSLARDADWLYVESPFLHEDVAHATRKHHLTTRQAGWLAREARAKRTVPFHFSPKYRDREAQLRSEVEESAAIGALT</sequence>
<protein>
    <submittedName>
        <fullName evidence="1">Ribonuclease Z</fullName>
    </submittedName>
</protein>
<dbReference type="KEGG" id="sva:SVA_1136"/>
<gene>
    <name evidence="1" type="ORF">SVA_1136</name>
</gene>
<dbReference type="PANTHER" id="PTHR46018">
    <property type="entry name" value="ZINC PHOSPHODIESTERASE ELAC PROTEIN 1"/>
    <property type="match status" value="1"/>
</dbReference>
<dbReference type="InterPro" id="IPR036866">
    <property type="entry name" value="RibonucZ/Hydroxyglut_hydro"/>
</dbReference>
<reference evidence="1 2" key="1">
    <citation type="submission" date="2015-08" db="EMBL/GenBank/DDBJ databases">
        <title>Complete genome sequence of Sulfurifustis variabilis.</title>
        <authorList>
            <person name="Miura A."/>
            <person name="Kojima H."/>
            <person name="Fukui M."/>
        </authorList>
    </citation>
    <scope>NUCLEOTIDE SEQUENCE [LARGE SCALE GENOMIC DNA]</scope>
    <source>
        <strain evidence="2">skN76</strain>
    </source>
</reference>
<dbReference type="AlphaFoldDB" id="A0A1B4VBA0"/>
<keyword evidence="2" id="KW-1185">Reference proteome</keyword>
<evidence type="ECO:0000313" key="2">
    <source>
        <dbReference type="Proteomes" id="UP000218899"/>
    </source>
</evidence>
<name>A0A1B4VBA0_9GAMM</name>
<dbReference type="EMBL" id="AP014936">
    <property type="protein sequence ID" value="BAU47711.1"/>
    <property type="molecule type" value="Genomic_DNA"/>
</dbReference>
<evidence type="ECO:0000313" key="1">
    <source>
        <dbReference type="EMBL" id="BAU47711.1"/>
    </source>
</evidence>
<dbReference type="Proteomes" id="UP000218899">
    <property type="component" value="Chromosome"/>
</dbReference>
<dbReference type="Gene3D" id="3.60.15.10">
    <property type="entry name" value="Ribonuclease Z/Hydroxyacylglutathione hydrolase-like"/>
    <property type="match status" value="1"/>
</dbReference>
<dbReference type="GO" id="GO:0042781">
    <property type="term" value="F:3'-tRNA processing endoribonuclease activity"/>
    <property type="evidence" value="ECO:0007669"/>
    <property type="project" value="TreeGrafter"/>
</dbReference>
<dbReference type="SUPFAM" id="SSF56281">
    <property type="entry name" value="Metallo-hydrolase/oxidoreductase"/>
    <property type="match status" value="1"/>
</dbReference>
<dbReference type="PANTHER" id="PTHR46018:SF7">
    <property type="entry name" value="RIBONUCLEASE Z"/>
    <property type="match status" value="1"/>
</dbReference>
<dbReference type="NCBIfam" id="NF002558">
    <property type="entry name" value="PRK02126.1"/>
    <property type="match status" value="1"/>
</dbReference>
<dbReference type="RefSeq" id="WP_096459971.1">
    <property type="nucleotide sequence ID" value="NZ_AP014936.1"/>
</dbReference>
<accession>A0A1B4VBA0</accession>
<dbReference type="OrthoDB" id="9803916at2"/>
<proteinExistence type="predicted"/>
<organism evidence="1 2">
    <name type="scientific">Sulfurifustis variabilis</name>
    <dbReference type="NCBI Taxonomy" id="1675686"/>
    <lineage>
        <taxon>Bacteria</taxon>
        <taxon>Pseudomonadati</taxon>
        <taxon>Pseudomonadota</taxon>
        <taxon>Gammaproteobacteria</taxon>
        <taxon>Acidiferrobacterales</taxon>
        <taxon>Acidiferrobacteraceae</taxon>
        <taxon>Sulfurifustis</taxon>
    </lineage>
</organism>